<evidence type="ECO:0000256" key="1">
    <source>
        <dbReference type="ARBA" id="ARBA00004245"/>
    </source>
</evidence>
<dbReference type="GO" id="GO:0005856">
    <property type="term" value="C:cytoskeleton"/>
    <property type="evidence" value="ECO:0007669"/>
    <property type="project" value="UniProtKB-SubCell"/>
</dbReference>
<evidence type="ECO:0000256" key="3">
    <source>
        <dbReference type="ARBA" id="ARBA00022490"/>
    </source>
</evidence>
<evidence type="ECO:0000256" key="2">
    <source>
        <dbReference type="ARBA" id="ARBA00005885"/>
    </source>
</evidence>
<dbReference type="Pfam" id="PF06886">
    <property type="entry name" value="TPX2"/>
    <property type="match status" value="1"/>
</dbReference>
<feature type="coiled-coil region" evidence="5">
    <location>
        <begin position="32"/>
        <end position="62"/>
    </location>
</feature>
<gene>
    <name evidence="7" type="ORF">BpHYR1_029672</name>
</gene>
<evidence type="ECO:0000313" key="8">
    <source>
        <dbReference type="Proteomes" id="UP000276133"/>
    </source>
</evidence>
<evidence type="ECO:0000259" key="6">
    <source>
        <dbReference type="Pfam" id="PF06886"/>
    </source>
</evidence>
<dbReference type="AlphaFoldDB" id="A0A3M7P280"/>
<accession>A0A3M7P280</accession>
<comment type="subcellular location">
    <subcellularLocation>
        <location evidence="1">Cytoplasm</location>
        <location evidence="1">Cytoskeleton</location>
    </subcellularLocation>
</comment>
<proteinExistence type="inferred from homology"/>
<keyword evidence="8" id="KW-1185">Reference proteome</keyword>
<dbReference type="Proteomes" id="UP000276133">
    <property type="component" value="Unassembled WGS sequence"/>
</dbReference>
<dbReference type="EMBL" id="REGN01014013">
    <property type="protein sequence ID" value="RMZ93186.1"/>
    <property type="molecule type" value="Genomic_DNA"/>
</dbReference>
<feature type="domain" description="TPX2 C-terminal" evidence="6">
    <location>
        <begin position="19"/>
        <end position="92"/>
    </location>
</feature>
<keyword evidence="5" id="KW-0175">Coiled coil</keyword>
<evidence type="ECO:0000256" key="4">
    <source>
        <dbReference type="ARBA" id="ARBA00023212"/>
    </source>
</evidence>
<organism evidence="7 8">
    <name type="scientific">Brachionus plicatilis</name>
    <name type="common">Marine rotifer</name>
    <name type="synonym">Brachionus muelleri</name>
    <dbReference type="NCBI Taxonomy" id="10195"/>
    <lineage>
        <taxon>Eukaryota</taxon>
        <taxon>Metazoa</taxon>
        <taxon>Spiralia</taxon>
        <taxon>Gnathifera</taxon>
        <taxon>Rotifera</taxon>
        <taxon>Eurotatoria</taxon>
        <taxon>Monogononta</taxon>
        <taxon>Pseudotrocha</taxon>
        <taxon>Ploima</taxon>
        <taxon>Brachionidae</taxon>
        <taxon>Brachionus</taxon>
    </lineage>
</organism>
<protein>
    <submittedName>
        <fullName evidence="7">Targeting for Xklp2-like protein</fullName>
    </submittedName>
</protein>
<reference evidence="7 8" key="1">
    <citation type="journal article" date="2018" name="Sci. Rep.">
        <title>Genomic signatures of local adaptation to the degree of environmental predictability in rotifers.</title>
        <authorList>
            <person name="Franch-Gras L."/>
            <person name="Hahn C."/>
            <person name="Garcia-Roger E.M."/>
            <person name="Carmona M.J."/>
            <person name="Serra M."/>
            <person name="Gomez A."/>
        </authorList>
    </citation>
    <scope>NUCLEOTIDE SEQUENCE [LARGE SCALE GENOMIC DNA]</scope>
    <source>
        <strain evidence="7">HYR1</strain>
    </source>
</reference>
<keyword evidence="4" id="KW-0206">Cytoskeleton</keyword>
<dbReference type="OrthoDB" id="1684416at2759"/>
<evidence type="ECO:0000256" key="5">
    <source>
        <dbReference type="SAM" id="Coils"/>
    </source>
</evidence>
<dbReference type="InterPro" id="IPR027329">
    <property type="entry name" value="TPX2_C"/>
</dbReference>
<keyword evidence="3" id="KW-0963">Cytoplasm</keyword>
<sequence length="118" mass="14155">MVQVCIEKNVEKNPYGLIRTDQKAKHRRSQIHADLQKSSKQLLELIKEIREQEINRLELEEIRKMREQMEFKANPVRHFRQFTVHPSTAPLTVPISPNLHTEKRFRTRSLQHSMKLFD</sequence>
<comment type="similarity">
    <text evidence="2">Belongs to the TPX2 family.</text>
</comment>
<name>A0A3M7P280_BRAPC</name>
<comment type="caution">
    <text evidence="7">The sequence shown here is derived from an EMBL/GenBank/DDBJ whole genome shotgun (WGS) entry which is preliminary data.</text>
</comment>
<evidence type="ECO:0000313" key="7">
    <source>
        <dbReference type="EMBL" id="RMZ93186.1"/>
    </source>
</evidence>